<dbReference type="AlphaFoldDB" id="A0A9K3GMN5"/>
<gene>
    <name evidence="1" type="ORF">KIPB_011911</name>
</gene>
<proteinExistence type="predicted"/>
<accession>A0A9K3GMN5</accession>
<name>A0A9K3GMN5_9EUKA</name>
<evidence type="ECO:0000313" key="2">
    <source>
        <dbReference type="Proteomes" id="UP000265618"/>
    </source>
</evidence>
<reference evidence="1 2" key="1">
    <citation type="journal article" date="2018" name="PLoS ONE">
        <title>The draft genome of Kipferlia bialata reveals reductive genome evolution in fornicate parasites.</title>
        <authorList>
            <person name="Tanifuji G."/>
            <person name="Takabayashi S."/>
            <person name="Kume K."/>
            <person name="Takagi M."/>
            <person name="Nakayama T."/>
            <person name="Kamikawa R."/>
            <person name="Inagaki Y."/>
            <person name="Hashimoto T."/>
        </authorList>
    </citation>
    <scope>NUCLEOTIDE SEQUENCE [LARGE SCALE GENOMIC DNA]</scope>
    <source>
        <strain evidence="1">NY0173</strain>
    </source>
</reference>
<organism evidence="1 2">
    <name type="scientific">Kipferlia bialata</name>
    <dbReference type="NCBI Taxonomy" id="797122"/>
    <lineage>
        <taxon>Eukaryota</taxon>
        <taxon>Metamonada</taxon>
        <taxon>Carpediemonas-like organisms</taxon>
        <taxon>Kipferlia</taxon>
    </lineage>
</organism>
<dbReference type="EMBL" id="BDIP01005050">
    <property type="protein sequence ID" value="GIQ89444.1"/>
    <property type="molecule type" value="Genomic_DNA"/>
</dbReference>
<sequence length="137" mass="15339">MQLPVGVSVVSPNYALATEAPTGRKALPLPSLQSNILLNIRYRGDDAPEGYIRLHKVSASHPSLPGTVQSVRYWDHSDTTVFKPSREGVWTLTVETGYRLCYDPFVDECEDWTPHSTTHDIETTTVQVRVLPLTDME</sequence>
<protein>
    <submittedName>
        <fullName evidence="1">Uncharacterized protein</fullName>
    </submittedName>
</protein>
<feature type="non-terminal residue" evidence="1">
    <location>
        <position position="1"/>
    </location>
</feature>
<dbReference type="Proteomes" id="UP000265618">
    <property type="component" value="Unassembled WGS sequence"/>
</dbReference>
<evidence type="ECO:0000313" key="1">
    <source>
        <dbReference type="EMBL" id="GIQ89444.1"/>
    </source>
</evidence>
<comment type="caution">
    <text evidence="1">The sequence shown here is derived from an EMBL/GenBank/DDBJ whole genome shotgun (WGS) entry which is preliminary data.</text>
</comment>
<keyword evidence="2" id="KW-1185">Reference proteome</keyword>